<dbReference type="EMBL" id="UGYZ01000002">
    <property type="protein sequence ID" value="SUI99478.1"/>
    <property type="molecule type" value="Genomic_DNA"/>
</dbReference>
<keyword evidence="1" id="KW-1133">Transmembrane helix</keyword>
<gene>
    <name evidence="2" type="ORF">NCTC4822_00634</name>
</gene>
<feature type="transmembrane region" description="Helical" evidence="1">
    <location>
        <begin position="6"/>
        <end position="31"/>
    </location>
</feature>
<evidence type="ECO:0000256" key="1">
    <source>
        <dbReference type="SAM" id="Phobius"/>
    </source>
</evidence>
<sequence>MTTYETLSLLLQLSGGWIAATSVLLSVIFFLSRKK</sequence>
<evidence type="ECO:0008006" key="4">
    <source>
        <dbReference type="Google" id="ProtNLM"/>
    </source>
</evidence>
<keyword evidence="1" id="KW-0472">Membrane</keyword>
<evidence type="ECO:0000313" key="2">
    <source>
        <dbReference type="EMBL" id="SUI99478.1"/>
    </source>
</evidence>
<accession>A0A380BDE0</accession>
<evidence type="ECO:0000313" key="3">
    <source>
        <dbReference type="Proteomes" id="UP000254519"/>
    </source>
</evidence>
<keyword evidence="1" id="KW-0812">Transmembrane</keyword>
<reference evidence="2 3" key="1">
    <citation type="submission" date="2018-06" db="EMBL/GenBank/DDBJ databases">
        <authorList>
            <consortium name="Pathogen Informatics"/>
            <person name="Doyle S."/>
        </authorList>
    </citation>
    <scope>NUCLEOTIDE SEQUENCE [LARGE SCALE GENOMIC DNA]</scope>
    <source>
        <strain evidence="3">ATCC 11859 / DSM 33 / NCIB 8841 / NCTC 4822</strain>
    </source>
</reference>
<dbReference type="Proteomes" id="UP000254519">
    <property type="component" value="Unassembled WGS sequence"/>
</dbReference>
<name>A0A380BDE0_SPOPA</name>
<proteinExistence type="predicted"/>
<dbReference type="AlphaFoldDB" id="A0A380BDE0"/>
<organism evidence="2 3">
    <name type="scientific">Sporosarcina pasteurii</name>
    <name type="common">Bacillus pasteurii</name>
    <dbReference type="NCBI Taxonomy" id="1474"/>
    <lineage>
        <taxon>Bacteria</taxon>
        <taxon>Bacillati</taxon>
        <taxon>Bacillota</taxon>
        <taxon>Bacilli</taxon>
        <taxon>Bacillales</taxon>
        <taxon>Caryophanaceae</taxon>
        <taxon>Sporosarcina</taxon>
    </lineage>
</organism>
<protein>
    <recommendedName>
        <fullName evidence="4">Holin-like toxin</fullName>
    </recommendedName>
</protein>
<keyword evidence="3" id="KW-1185">Reference proteome</keyword>